<proteinExistence type="predicted"/>
<evidence type="ECO:0000313" key="1">
    <source>
        <dbReference type="EMBL" id="MFF4777632.1"/>
    </source>
</evidence>
<reference evidence="1 2" key="1">
    <citation type="submission" date="2024-10" db="EMBL/GenBank/DDBJ databases">
        <title>The Natural Products Discovery Center: Release of the First 8490 Sequenced Strains for Exploring Actinobacteria Biosynthetic Diversity.</title>
        <authorList>
            <person name="Kalkreuter E."/>
            <person name="Kautsar S.A."/>
            <person name="Yang D."/>
            <person name="Bader C.D."/>
            <person name="Teijaro C.N."/>
            <person name="Fluegel L."/>
            <person name="Davis C.M."/>
            <person name="Simpson J.R."/>
            <person name="Lauterbach L."/>
            <person name="Steele A.D."/>
            <person name="Gui C."/>
            <person name="Meng S."/>
            <person name="Li G."/>
            <person name="Viehrig K."/>
            <person name="Ye F."/>
            <person name="Su P."/>
            <person name="Kiefer A.F."/>
            <person name="Nichols A."/>
            <person name="Cepeda A.J."/>
            <person name="Yan W."/>
            <person name="Fan B."/>
            <person name="Jiang Y."/>
            <person name="Adhikari A."/>
            <person name="Zheng C.-J."/>
            <person name="Schuster L."/>
            <person name="Cowan T.M."/>
            <person name="Smanski M.J."/>
            <person name="Chevrette M.G."/>
            <person name="De Carvalho L.P.S."/>
            <person name="Shen B."/>
        </authorList>
    </citation>
    <scope>NUCLEOTIDE SEQUENCE [LARGE SCALE GENOMIC DNA]</scope>
    <source>
        <strain evidence="1 2">NPDC001281</strain>
    </source>
</reference>
<comment type="caution">
    <text evidence="1">The sequence shown here is derived from an EMBL/GenBank/DDBJ whole genome shotgun (WGS) entry which is preliminary data.</text>
</comment>
<accession>A0ABW6VGC1</accession>
<evidence type="ECO:0000313" key="2">
    <source>
        <dbReference type="Proteomes" id="UP001602119"/>
    </source>
</evidence>
<protein>
    <submittedName>
        <fullName evidence="1">Uncharacterized protein</fullName>
    </submittedName>
</protein>
<sequence length="85" mass="9386">MNHADPAQHDVHGTPLAHRLVADTLRGWLESTATSAALRADISPAERRAVEYLHQLQITTVGVVTDMILDQLHRGRQMASSKPRP</sequence>
<dbReference type="EMBL" id="JBIAXI010000024">
    <property type="protein sequence ID" value="MFF4777632.1"/>
    <property type="molecule type" value="Genomic_DNA"/>
</dbReference>
<gene>
    <name evidence="1" type="ORF">ACFY05_32875</name>
</gene>
<organism evidence="1 2">
    <name type="scientific">Microtetraspora fusca</name>
    <dbReference type="NCBI Taxonomy" id="1997"/>
    <lineage>
        <taxon>Bacteria</taxon>
        <taxon>Bacillati</taxon>
        <taxon>Actinomycetota</taxon>
        <taxon>Actinomycetes</taxon>
        <taxon>Streptosporangiales</taxon>
        <taxon>Streptosporangiaceae</taxon>
        <taxon>Microtetraspora</taxon>
    </lineage>
</organism>
<name>A0ABW6VGC1_MICFU</name>
<keyword evidence="2" id="KW-1185">Reference proteome</keyword>
<dbReference type="RefSeq" id="WP_387346136.1">
    <property type="nucleotide sequence ID" value="NZ_JBIAXI010000024.1"/>
</dbReference>
<dbReference type="Proteomes" id="UP001602119">
    <property type="component" value="Unassembled WGS sequence"/>
</dbReference>